<gene>
    <name evidence="16" type="ORF">FZEAL_1406</name>
</gene>
<evidence type="ECO:0000256" key="10">
    <source>
        <dbReference type="ARBA" id="ARBA00022989"/>
    </source>
</evidence>
<keyword evidence="9" id="KW-0106">Calcium</keyword>
<evidence type="ECO:0000256" key="15">
    <source>
        <dbReference type="SAM" id="SignalP"/>
    </source>
</evidence>
<sequence>MIPSLLAFYLALPALALAARPKDAIKLSDVQSLTLRGNGAMTNHRRVGAIPQLRCVSRKGLCDIYDINVMRCTNQGSSWGDEDVQWSCKASLPDELKLGSTDVICEGYDSPDDPYVLKGSCGVEYTVALTKKGEHRYPDIANGGWFSDGQGGIDGGALVFTVIFVSVLGWIIYSACCRVQEVGGNPARPRRRRDGWSPGGWGPGGPGGPGDDPPPPYPGTKPQNTDAWRPGFWSGAAGGAAAGYWAGNRNNNGNHHHHNNHDNSYGSIGRGGGWGWGGSGGSSSGSNNNSSTRHETTGFGSTSRR</sequence>
<feature type="region of interest" description="Disordered" evidence="14">
    <location>
        <begin position="255"/>
        <end position="305"/>
    </location>
</feature>
<dbReference type="InterPro" id="IPR009567">
    <property type="entry name" value="SARAF"/>
</dbReference>
<organism evidence="16 17">
    <name type="scientific">Fusarium zealandicum</name>
    <dbReference type="NCBI Taxonomy" id="1053134"/>
    <lineage>
        <taxon>Eukaryota</taxon>
        <taxon>Fungi</taxon>
        <taxon>Dikarya</taxon>
        <taxon>Ascomycota</taxon>
        <taxon>Pezizomycotina</taxon>
        <taxon>Sordariomycetes</taxon>
        <taxon>Hypocreomycetidae</taxon>
        <taxon>Hypocreales</taxon>
        <taxon>Nectriaceae</taxon>
        <taxon>Fusarium</taxon>
        <taxon>Fusarium staphyleae species complex</taxon>
    </lineage>
</organism>
<reference evidence="16" key="1">
    <citation type="journal article" date="2020" name="BMC Genomics">
        <title>Correction to: Identification and distribution of gene clusters required for synthesis of sphingolipid metabolism inhibitors in diverse species of the filamentous fungus Fusarium.</title>
        <authorList>
            <person name="Kim H.S."/>
            <person name="Lohmar J.M."/>
            <person name="Busman M."/>
            <person name="Brown D.W."/>
            <person name="Naumann T.A."/>
            <person name="Divon H.H."/>
            <person name="Lysoe E."/>
            <person name="Uhlig S."/>
            <person name="Proctor R.H."/>
        </authorList>
    </citation>
    <scope>NUCLEOTIDE SEQUENCE</scope>
    <source>
        <strain evidence="16">NRRL 22465</strain>
    </source>
</reference>
<dbReference type="EMBL" id="JABEYC010000080">
    <property type="protein sequence ID" value="KAF4983112.1"/>
    <property type="molecule type" value="Genomic_DNA"/>
</dbReference>
<keyword evidence="6" id="KW-0812">Transmembrane</keyword>
<evidence type="ECO:0000313" key="16">
    <source>
        <dbReference type="EMBL" id="KAF4983112.1"/>
    </source>
</evidence>
<keyword evidence="11" id="KW-0406">Ion transport</keyword>
<keyword evidence="8" id="KW-0256">Endoplasmic reticulum</keyword>
<evidence type="ECO:0000256" key="2">
    <source>
        <dbReference type="ARBA" id="ARBA00006833"/>
    </source>
</evidence>
<name>A0A8H4USU5_9HYPO</name>
<dbReference type="GO" id="GO:2001256">
    <property type="term" value="P:regulation of store-operated calcium entry"/>
    <property type="evidence" value="ECO:0007669"/>
    <property type="project" value="InterPro"/>
</dbReference>
<comment type="similarity">
    <text evidence="2">Belongs to the SARAF family.</text>
</comment>
<reference evidence="16" key="2">
    <citation type="submission" date="2020-05" db="EMBL/GenBank/DDBJ databases">
        <authorList>
            <person name="Kim H.-S."/>
            <person name="Proctor R.H."/>
            <person name="Brown D.W."/>
        </authorList>
    </citation>
    <scope>NUCLEOTIDE SEQUENCE</scope>
    <source>
        <strain evidence="16">NRRL 22465</strain>
    </source>
</reference>
<evidence type="ECO:0000256" key="6">
    <source>
        <dbReference type="ARBA" id="ARBA00022692"/>
    </source>
</evidence>
<keyword evidence="17" id="KW-1185">Reference proteome</keyword>
<dbReference type="PANTHER" id="PTHR15929:SF0">
    <property type="entry name" value="STORE-OPERATED CALCIUM ENTRY-ASSOCIATED REGULATORY FACTOR"/>
    <property type="match status" value="1"/>
</dbReference>
<evidence type="ECO:0000256" key="13">
    <source>
        <dbReference type="ARBA" id="ARBA00031116"/>
    </source>
</evidence>
<evidence type="ECO:0000313" key="17">
    <source>
        <dbReference type="Proteomes" id="UP000635477"/>
    </source>
</evidence>
<evidence type="ECO:0000256" key="3">
    <source>
        <dbReference type="ARBA" id="ARBA00016584"/>
    </source>
</evidence>
<feature type="compositionally biased region" description="Gly residues" evidence="14">
    <location>
        <begin position="197"/>
        <end position="210"/>
    </location>
</feature>
<evidence type="ECO:0000256" key="8">
    <source>
        <dbReference type="ARBA" id="ARBA00022824"/>
    </source>
</evidence>
<evidence type="ECO:0000256" key="7">
    <source>
        <dbReference type="ARBA" id="ARBA00022729"/>
    </source>
</evidence>
<dbReference type="GO" id="GO:0005789">
    <property type="term" value="C:endoplasmic reticulum membrane"/>
    <property type="evidence" value="ECO:0007669"/>
    <property type="project" value="UniProtKB-SubCell"/>
</dbReference>
<feature type="region of interest" description="Disordered" evidence="14">
    <location>
        <begin position="183"/>
        <end position="233"/>
    </location>
</feature>
<evidence type="ECO:0000256" key="11">
    <source>
        <dbReference type="ARBA" id="ARBA00023065"/>
    </source>
</evidence>
<dbReference type="OrthoDB" id="20303at2759"/>
<evidence type="ECO:0000256" key="5">
    <source>
        <dbReference type="ARBA" id="ARBA00022568"/>
    </source>
</evidence>
<dbReference type="GO" id="GO:0006816">
    <property type="term" value="P:calcium ion transport"/>
    <property type="evidence" value="ECO:0007669"/>
    <property type="project" value="UniProtKB-KW"/>
</dbReference>
<keyword evidence="12" id="KW-0472">Membrane</keyword>
<feature type="compositionally biased region" description="Gly residues" evidence="14">
    <location>
        <begin position="268"/>
        <end position="283"/>
    </location>
</feature>
<accession>A0A8H4USU5</accession>
<keyword evidence="10" id="KW-1133">Transmembrane helix</keyword>
<feature type="signal peptide" evidence="15">
    <location>
        <begin position="1"/>
        <end position="18"/>
    </location>
</feature>
<protein>
    <recommendedName>
        <fullName evidence="3">Store-operated calcium entry-associated regulatory factor</fullName>
    </recommendedName>
    <alternativeName>
        <fullName evidence="13">Transmembrane protein 66</fullName>
    </alternativeName>
</protein>
<dbReference type="Pfam" id="PF06682">
    <property type="entry name" value="SARAF"/>
    <property type="match status" value="1"/>
</dbReference>
<evidence type="ECO:0000256" key="12">
    <source>
        <dbReference type="ARBA" id="ARBA00023136"/>
    </source>
</evidence>
<comment type="caution">
    <text evidence="16">The sequence shown here is derived from an EMBL/GenBank/DDBJ whole genome shotgun (WGS) entry which is preliminary data.</text>
</comment>
<evidence type="ECO:0000256" key="4">
    <source>
        <dbReference type="ARBA" id="ARBA00022448"/>
    </source>
</evidence>
<evidence type="ECO:0000256" key="1">
    <source>
        <dbReference type="ARBA" id="ARBA00004115"/>
    </source>
</evidence>
<dbReference type="Proteomes" id="UP000635477">
    <property type="component" value="Unassembled WGS sequence"/>
</dbReference>
<keyword evidence="5" id="KW-0109">Calcium transport</keyword>
<comment type="subcellular location">
    <subcellularLocation>
        <location evidence="1">Endoplasmic reticulum membrane</location>
        <topology evidence="1">Single-pass type I membrane protein</topology>
    </subcellularLocation>
</comment>
<evidence type="ECO:0000256" key="14">
    <source>
        <dbReference type="SAM" id="MobiDB-lite"/>
    </source>
</evidence>
<evidence type="ECO:0000256" key="9">
    <source>
        <dbReference type="ARBA" id="ARBA00022837"/>
    </source>
</evidence>
<feature type="chain" id="PRO_5034362040" description="Store-operated calcium entry-associated regulatory factor" evidence="15">
    <location>
        <begin position="19"/>
        <end position="305"/>
    </location>
</feature>
<keyword evidence="4" id="KW-0813">Transport</keyword>
<dbReference type="AlphaFoldDB" id="A0A8H4USU5"/>
<keyword evidence="7 15" id="KW-0732">Signal</keyword>
<dbReference type="PANTHER" id="PTHR15929">
    <property type="entry name" value="STORE-OPERATED CALCIUM ENTRY-ASSOCIATED REGULATORY FACTOR"/>
    <property type="match status" value="1"/>
</dbReference>
<proteinExistence type="inferred from homology"/>